<organism evidence="8 9">
    <name type="scientific">Zhongshania guokunii</name>
    <dbReference type="NCBI Taxonomy" id="641783"/>
    <lineage>
        <taxon>Bacteria</taxon>
        <taxon>Pseudomonadati</taxon>
        <taxon>Pseudomonadota</taxon>
        <taxon>Gammaproteobacteria</taxon>
        <taxon>Cellvibrionales</taxon>
        <taxon>Spongiibacteraceae</taxon>
        <taxon>Zhongshania</taxon>
    </lineage>
</organism>
<proteinExistence type="inferred from homology"/>
<dbReference type="Gene3D" id="1.10.150.130">
    <property type="match status" value="1"/>
</dbReference>
<dbReference type="Gene3D" id="3.30.160.390">
    <property type="entry name" value="Integrase, DNA-binding domain"/>
    <property type="match status" value="1"/>
</dbReference>
<evidence type="ECO:0000313" key="9">
    <source>
        <dbReference type="Proteomes" id="UP001557485"/>
    </source>
</evidence>
<dbReference type="PROSITE" id="PS51898">
    <property type="entry name" value="TYR_RECOMBINASE"/>
    <property type="match status" value="1"/>
</dbReference>
<dbReference type="InterPro" id="IPR053876">
    <property type="entry name" value="Phage_int_M"/>
</dbReference>
<comment type="similarity">
    <text evidence="1">Belongs to the 'phage' integrase family.</text>
</comment>
<evidence type="ECO:0000259" key="6">
    <source>
        <dbReference type="PROSITE" id="PS51898"/>
    </source>
</evidence>
<dbReference type="InterPro" id="IPR011010">
    <property type="entry name" value="DNA_brk_join_enz"/>
</dbReference>
<dbReference type="CDD" id="cd00801">
    <property type="entry name" value="INT_P4_C"/>
    <property type="match status" value="1"/>
</dbReference>
<dbReference type="PROSITE" id="PS51900">
    <property type="entry name" value="CB"/>
    <property type="match status" value="1"/>
</dbReference>
<dbReference type="Pfam" id="PF22022">
    <property type="entry name" value="Phage_int_M"/>
    <property type="match status" value="1"/>
</dbReference>
<evidence type="ECO:0000256" key="4">
    <source>
        <dbReference type="ARBA" id="ARBA00023172"/>
    </source>
</evidence>
<dbReference type="Pfam" id="PF13356">
    <property type="entry name" value="Arm-DNA-bind_3"/>
    <property type="match status" value="1"/>
</dbReference>
<dbReference type="InterPro" id="IPR013762">
    <property type="entry name" value="Integrase-like_cat_sf"/>
</dbReference>
<evidence type="ECO:0000256" key="5">
    <source>
        <dbReference type="PROSITE-ProRule" id="PRU01248"/>
    </source>
</evidence>
<dbReference type="InterPro" id="IPR038488">
    <property type="entry name" value="Integrase_DNA-bd_sf"/>
</dbReference>
<dbReference type="InterPro" id="IPR002104">
    <property type="entry name" value="Integrase_catalytic"/>
</dbReference>
<keyword evidence="4" id="KW-0233">DNA recombination</keyword>
<dbReference type="PANTHER" id="PTHR30629:SF2">
    <property type="entry name" value="PROPHAGE INTEGRASE INTS-RELATED"/>
    <property type="match status" value="1"/>
</dbReference>
<evidence type="ECO:0000256" key="3">
    <source>
        <dbReference type="ARBA" id="ARBA00023125"/>
    </source>
</evidence>
<protein>
    <submittedName>
        <fullName evidence="8">Tyrosine-type recombinase/integrase</fullName>
    </submittedName>
</protein>
<keyword evidence="3 5" id="KW-0238">DNA-binding</keyword>
<dbReference type="RefSeq" id="WP_368382677.1">
    <property type="nucleotide sequence ID" value="NZ_JBFRYA010000015.1"/>
</dbReference>
<keyword evidence="9" id="KW-1185">Reference proteome</keyword>
<gene>
    <name evidence="8" type="ORF">AB4876_15590</name>
</gene>
<comment type="caution">
    <text evidence="8">The sequence shown here is derived from an EMBL/GenBank/DDBJ whole genome shotgun (WGS) entry which is preliminary data.</text>
</comment>
<sequence length="412" mass="47331">MALTDREIRQAKPKIKLYKLSDEKGLRLHVMPNGAKYWRHKYYLNGKEGNAAYGVYPEVSLREARDRRDETRKLLRDGIDPKELKRSERTARAIATENTFKCIANAWYDQQLPTWSPATAKKRRALLDNDLIPWLGPRPINEINALELLQTLKRIENRGAAETARNGRQVANQIFRYARLNQLCNHDPASDLRGALAPKVAKHRPAITDPAEFGKLLLAIEKYQGTFVVRCLLALCPVLFQRPGEMIAMEWAEIDLEKGEWNLPAEKMKMRIAHTVPLPPKALEILKDLHSLTGKYKFVFPSQRSPRDKHASNGTINKALKNMGIDTSKTHCAHGFRASARTMLDEQLGFRVEWIEHQLAHQVRDPLGRAYNRTQHLPQRQEMMQKWANYLDELKQQSLSPKATSKGYEYGV</sequence>
<dbReference type="InterPro" id="IPR044068">
    <property type="entry name" value="CB"/>
</dbReference>
<dbReference type="PANTHER" id="PTHR30629">
    <property type="entry name" value="PROPHAGE INTEGRASE"/>
    <property type="match status" value="1"/>
</dbReference>
<dbReference type="InterPro" id="IPR010998">
    <property type="entry name" value="Integrase_recombinase_N"/>
</dbReference>
<dbReference type="InterPro" id="IPR025166">
    <property type="entry name" value="Integrase_DNA_bind_dom"/>
</dbReference>
<evidence type="ECO:0000313" key="8">
    <source>
        <dbReference type="EMBL" id="MEX1670342.1"/>
    </source>
</evidence>
<dbReference type="Proteomes" id="UP001557485">
    <property type="component" value="Unassembled WGS sequence"/>
</dbReference>
<evidence type="ECO:0000256" key="2">
    <source>
        <dbReference type="ARBA" id="ARBA00022908"/>
    </source>
</evidence>
<reference evidence="8 9" key="1">
    <citation type="journal article" date="2011" name="Int. J. Syst. Evol. Microbiol.">
        <title>Zhongshania antarctica gen. nov., sp. nov. and Zhongshania guokunii sp. nov., gammaproteobacteria respectively isolated from coastal attached (fast) ice and surface seawater of the Antarctic.</title>
        <authorList>
            <person name="Li H.J."/>
            <person name="Zhang X.Y."/>
            <person name="Chen C.X."/>
            <person name="Zhang Y.J."/>
            <person name="Gao Z.M."/>
            <person name="Yu Y."/>
            <person name="Chen X.L."/>
            <person name="Chen B."/>
            <person name="Zhang Y.Z."/>
        </authorList>
    </citation>
    <scope>NUCLEOTIDE SEQUENCE [LARGE SCALE GENOMIC DNA]</scope>
    <source>
        <strain evidence="8 9">ZS6-22T</strain>
    </source>
</reference>
<name>A0ABV3U8R3_9GAMM</name>
<keyword evidence="2" id="KW-0229">DNA integration</keyword>
<evidence type="ECO:0000256" key="1">
    <source>
        <dbReference type="ARBA" id="ARBA00008857"/>
    </source>
</evidence>
<dbReference type="InterPro" id="IPR050808">
    <property type="entry name" value="Phage_Integrase"/>
</dbReference>
<feature type="domain" description="Tyr recombinase" evidence="6">
    <location>
        <begin position="203"/>
        <end position="388"/>
    </location>
</feature>
<dbReference type="Gene3D" id="1.10.443.10">
    <property type="entry name" value="Intergrase catalytic core"/>
    <property type="match status" value="1"/>
</dbReference>
<dbReference type="SUPFAM" id="SSF56349">
    <property type="entry name" value="DNA breaking-rejoining enzymes"/>
    <property type="match status" value="1"/>
</dbReference>
<evidence type="ECO:0000259" key="7">
    <source>
        <dbReference type="PROSITE" id="PS51900"/>
    </source>
</evidence>
<feature type="domain" description="Core-binding (CB)" evidence="7">
    <location>
        <begin position="98"/>
        <end position="179"/>
    </location>
</feature>
<dbReference type="Pfam" id="PF00589">
    <property type="entry name" value="Phage_integrase"/>
    <property type="match status" value="1"/>
</dbReference>
<accession>A0ABV3U8R3</accession>
<dbReference type="EMBL" id="JBFRYA010000015">
    <property type="protein sequence ID" value="MEX1670342.1"/>
    <property type="molecule type" value="Genomic_DNA"/>
</dbReference>